<feature type="region of interest" description="Disordered" evidence="8">
    <location>
        <begin position="243"/>
        <end position="270"/>
    </location>
</feature>
<comment type="similarity">
    <text evidence="7">Belongs to the TFIIE beta subunit family.</text>
</comment>
<dbReference type="GO" id="GO:0003677">
    <property type="term" value="F:DNA binding"/>
    <property type="evidence" value="ECO:0007669"/>
    <property type="project" value="UniProtKB-UniRule"/>
</dbReference>
<comment type="subcellular location">
    <subcellularLocation>
        <location evidence="1 7">Nucleus</location>
    </subcellularLocation>
</comment>
<keyword evidence="11" id="KW-1185">Reference proteome</keyword>
<evidence type="ECO:0000256" key="4">
    <source>
        <dbReference type="ARBA" id="ARBA00023163"/>
    </source>
</evidence>
<evidence type="ECO:0000256" key="6">
    <source>
        <dbReference type="ARBA" id="ARBA00025581"/>
    </source>
</evidence>
<evidence type="ECO:0000259" key="9">
    <source>
        <dbReference type="PROSITE" id="PS51351"/>
    </source>
</evidence>
<dbReference type="PANTHER" id="PTHR12716">
    <property type="entry name" value="TRANSCRIPTION INITIATION FACTOR IIE, BETA SUBUNIT"/>
    <property type="match status" value="1"/>
</dbReference>
<dbReference type="AlphaFoldDB" id="A0AAX6MWB7"/>
<feature type="compositionally biased region" description="Low complexity" evidence="8">
    <location>
        <begin position="13"/>
        <end position="23"/>
    </location>
</feature>
<dbReference type="Pfam" id="PF18121">
    <property type="entry name" value="TFA2_Winged_2"/>
    <property type="match status" value="1"/>
</dbReference>
<dbReference type="Proteomes" id="UP001369815">
    <property type="component" value="Unassembled WGS sequence"/>
</dbReference>
<keyword evidence="3 7" id="KW-0238">DNA-binding</keyword>
<keyword evidence="5 7" id="KW-0539">Nucleus</keyword>
<organism evidence="10 11">
    <name type="scientific">Daldinia eschscholtzii</name>
    <dbReference type="NCBI Taxonomy" id="292717"/>
    <lineage>
        <taxon>Eukaryota</taxon>
        <taxon>Fungi</taxon>
        <taxon>Dikarya</taxon>
        <taxon>Ascomycota</taxon>
        <taxon>Pezizomycotina</taxon>
        <taxon>Sordariomycetes</taxon>
        <taxon>Xylariomycetidae</taxon>
        <taxon>Xylariales</taxon>
        <taxon>Hypoxylaceae</taxon>
        <taxon>Daldinia</taxon>
    </lineage>
</organism>
<evidence type="ECO:0000313" key="11">
    <source>
        <dbReference type="Proteomes" id="UP001369815"/>
    </source>
</evidence>
<comment type="caution">
    <text evidence="10">The sequence shown here is derived from an EMBL/GenBank/DDBJ whole genome shotgun (WGS) entry which is preliminary data.</text>
</comment>
<dbReference type="GO" id="GO:0006367">
    <property type="term" value="P:transcription initiation at RNA polymerase II promoter"/>
    <property type="evidence" value="ECO:0007669"/>
    <property type="project" value="UniProtKB-UniRule"/>
</dbReference>
<dbReference type="Pfam" id="PF22254">
    <property type="entry name" value="TFA2_E-tether"/>
    <property type="match status" value="1"/>
</dbReference>
<dbReference type="InterPro" id="IPR016656">
    <property type="entry name" value="TFIIE-bsu"/>
</dbReference>
<dbReference type="InterPro" id="IPR003166">
    <property type="entry name" value="TFIIE_bsu_DNA-bd"/>
</dbReference>
<dbReference type="InterPro" id="IPR054600">
    <property type="entry name" value="TFA2_E-tether"/>
</dbReference>
<evidence type="ECO:0000256" key="2">
    <source>
        <dbReference type="ARBA" id="ARBA00023015"/>
    </source>
</evidence>
<dbReference type="Pfam" id="PF02186">
    <property type="entry name" value="TFIIE_beta"/>
    <property type="match status" value="1"/>
</dbReference>
<dbReference type="GO" id="GO:0001097">
    <property type="term" value="F:TFIIH-class transcription factor complex binding"/>
    <property type="evidence" value="ECO:0007669"/>
    <property type="project" value="TreeGrafter"/>
</dbReference>
<evidence type="ECO:0000256" key="5">
    <source>
        <dbReference type="ARBA" id="ARBA00023242"/>
    </source>
</evidence>
<feature type="domain" description="TFIIE beta" evidence="9">
    <location>
        <begin position="56"/>
        <end position="146"/>
    </location>
</feature>
<keyword evidence="4 7" id="KW-0804">Transcription</keyword>
<evidence type="ECO:0000256" key="1">
    <source>
        <dbReference type="ARBA" id="ARBA00004123"/>
    </source>
</evidence>
<comment type="subunit">
    <text evidence="7">Tetramer of two alpha and two beta chains.</text>
</comment>
<feature type="compositionally biased region" description="Polar residues" evidence="8">
    <location>
        <begin position="244"/>
        <end position="255"/>
    </location>
</feature>
<dbReference type="PANTHER" id="PTHR12716:SF8">
    <property type="entry name" value="TRANSCRIPTION INITIATION FACTOR IIE SUBUNIT BETA"/>
    <property type="match status" value="1"/>
</dbReference>
<dbReference type="GO" id="GO:0005673">
    <property type="term" value="C:transcription factor TFIIE complex"/>
    <property type="evidence" value="ECO:0007669"/>
    <property type="project" value="UniProtKB-UniRule"/>
</dbReference>
<sequence>MSPSKPTNGVKRSAPTSSTASPSGVNTSKTDGKRQKRDESFTRDHASTPTPAAAAAAAAAKDIGEHSNTHLQYAVDFLKAKGSPKPLQEILDHLTLQHLPEDQQRVFVHNLKSHSRVQFNPAPKSKGQQFDWRAGTYEYRAKLPGVSSKIKLLEYLQQRKDQAGLSIKDIKDGWPDCDAAIEELEQEHKVMGIRTKKDTHARFIWPDFPELHHEVDPEFRVMWFQEALPSVDEMPRKLKALGQKATSEAKTNTNIGHKAPPKRKKASRVQKKFENEHMRNIFEQHKRK</sequence>
<accession>A0AAX6MWB7</accession>
<evidence type="ECO:0000256" key="7">
    <source>
        <dbReference type="PIRNR" id="PIRNR016398"/>
    </source>
</evidence>
<reference evidence="10 11" key="1">
    <citation type="journal article" date="2024" name="Front Chem Biol">
        <title>Unveiling the potential of Daldinia eschscholtzii MFLUCC 19-0629 through bioactivity and bioinformatics studies for enhanced sustainable agriculture production.</title>
        <authorList>
            <person name="Brooks S."/>
            <person name="Weaver J.A."/>
            <person name="Klomchit A."/>
            <person name="Alharthi S.A."/>
            <person name="Onlamun T."/>
            <person name="Nurani R."/>
            <person name="Vong T.K."/>
            <person name="Alberti F."/>
            <person name="Greco C."/>
        </authorList>
    </citation>
    <scope>NUCLEOTIDE SEQUENCE [LARGE SCALE GENOMIC DNA]</scope>
    <source>
        <strain evidence="10">MFLUCC 19-0629</strain>
    </source>
</reference>
<gene>
    <name evidence="10" type="ORF">Daesc_002242</name>
</gene>
<feature type="region of interest" description="Disordered" evidence="8">
    <location>
        <begin position="1"/>
        <end position="62"/>
    </location>
</feature>
<feature type="compositionally biased region" description="Basic and acidic residues" evidence="8">
    <location>
        <begin position="30"/>
        <end position="46"/>
    </location>
</feature>
<dbReference type="PROSITE" id="PS51351">
    <property type="entry name" value="TFIIE_BETA_C"/>
    <property type="match status" value="1"/>
</dbReference>
<proteinExistence type="inferred from homology"/>
<dbReference type="EMBL" id="JBANMG010000002">
    <property type="protein sequence ID" value="KAK6956960.1"/>
    <property type="molecule type" value="Genomic_DNA"/>
</dbReference>
<dbReference type="PIRSF" id="PIRSF016398">
    <property type="entry name" value="TFIIE-beta"/>
    <property type="match status" value="1"/>
</dbReference>
<name>A0AAX6MWB7_9PEZI</name>
<evidence type="ECO:0000313" key="10">
    <source>
        <dbReference type="EMBL" id="KAK6956960.1"/>
    </source>
</evidence>
<feature type="compositionally biased region" description="Basic residues" evidence="8">
    <location>
        <begin position="259"/>
        <end position="270"/>
    </location>
</feature>
<comment type="function">
    <text evidence="6 7">Recruits TFIIH to the initiation complex and stimulates the RNA polymerase II C-terminal domain kinase and DNA-dependent ATPase activities of TFIIH. Both TFIIH and TFIIE are required for promoter clearance by RNA polymerase.</text>
</comment>
<keyword evidence="2 7" id="KW-0805">Transcription regulation</keyword>
<protein>
    <recommendedName>
        <fullName evidence="7">Transcription initiation factor IIE subunit beta</fullName>
    </recommendedName>
</protein>
<evidence type="ECO:0000256" key="3">
    <source>
        <dbReference type="ARBA" id="ARBA00023125"/>
    </source>
</evidence>
<dbReference type="InterPro" id="IPR040501">
    <property type="entry name" value="TFA2_Winged_2"/>
</dbReference>
<evidence type="ECO:0000256" key="8">
    <source>
        <dbReference type="SAM" id="MobiDB-lite"/>
    </source>
</evidence>